<dbReference type="CDD" id="cd04301">
    <property type="entry name" value="NAT_SF"/>
    <property type="match status" value="1"/>
</dbReference>
<dbReference type="EMBL" id="CP034235">
    <property type="protein sequence ID" value="QGQ98405.1"/>
    <property type="molecule type" value="Genomic_DNA"/>
</dbReference>
<dbReference type="InterPro" id="IPR000182">
    <property type="entry name" value="GNAT_dom"/>
</dbReference>
<dbReference type="KEGG" id="ppsc:EHS13_27715"/>
<dbReference type="AlphaFoldDB" id="A0A6B8RS86"/>
<gene>
    <name evidence="3" type="ORF">EHS13_27715</name>
</gene>
<accession>A0A6B8RS86</accession>
<feature type="transmembrane region" description="Helical" evidence="1">
    <location>
        <begin position="46"/>
        <end position="63"/>
    </location>
</feature>
<proteinExistence type="predicted"/>
<dbReference type="SUPFAM" id="SSF55729">
    <property type="entry name" value="Acyl-CoA N-acyltransferases (Nat)"/>
    <property type="match status" value="1"/>
</dbReference>
<dbReference type="RefSeq" id="WP_155703509.1">
    <property type="nucleotide sequence ID" value="NZ_CP034235.1"/>
</dbReference>
<keyword evidence="3" id="KW-0808">Transferase</keyword>
<keyword evidence="1" id="KW-0472">Membrane</keyword>
<name>A0A6B8RS86_9BACL</name>
<dbReference type="Proteomes" id="UP000426246">
    <property type="component" value="Chromosome"/>
</dbReference>
<keyword evidence="4" id="KW-1185">Reference proteome</keyword>
<dbReference type="PROSITE" id="PS51186">
    <property type="entry name" value="GNAT"/>
    <property type="match status" value="1"/>
</dbReference>
<dbReference type="InterPro" id="IPR039143">
    <property type="entry name" value="GNPNAT1-like"/>
</dbReference>
<protein>
    <submittedName>
        <fullName evidence="3">N-acetyltransferase</fullName>
    </submittedName>
</protein>
<dbReference type="Gene3D" id="3.40.630.30">
    <property type="match status" value="1"/>
</dbReference>
<dbReference type="Pfam" id="PF13673">
    <property type="entry name" value="Acetyltransf_10"/>
    <property type="match status" value="1"/>
</dbReference>
<dbReference type="OrthoDB" id="9796171at2"/>
<keyword evidence="1" id="KW-1133">Transmembrane helix</keyword>
<dbReference type="GO" id="GO:0008080">
    <property type="term" value="F:N-acetyltransferase activity"/>
    <property type="evidence" value="ECO:0007669"/>
    <property type="project" value="TreeGrafter"/>
</dbReference>
<dbReference type="PANTHER" id="PTHR13355">
    <property type="entry name" value="GLUCOSAMINE 6-PHOSPHATE N-ACETYLTRANSFERASE"/>
    <property type="match status" value="1"/>
</dbReference>
<organism evidence="3 4">
    <name type="scientific">Paenibacillus psychroresistens</name>
    <dbReference type="NCBI Taxonomy" id="1778678"/>
    <lineage>
        <taxon>Bacteria</taxon>
        <taxon>Bacillati</taxon>
        <taxon>Bacillota</taxon>
        <taxon>Bacilli</taxon>
        <taxon>Bacillales</taxon>
        <taxon>Paenibacillaceae</taxon>
        <taxon>Paenibacillus</taxon>
    </lineage>
</organism>
<reference evidence="4" key="1">
    <citation type="submission" date="2018-11" db="EMBL/GenBank/DDBJ databases">
        <title>Complete genome sequence of Paenibacillus sp. ML311-T8.</title>
        <authorList>
            <person name="Nam Y.-D."/>
            <person name="Kang J."/>
            <person name="Chung W.-H."/>
            <person name="Park Y.S."/>
        </authorList>
    </citation>
    <scope>NUCLEOTIDE SEQUENCE [LARGE SCALE GENOMIC DNA]</scope>
    <source>
        <strain evidence="4">ML311-T8</strain>
    </source>
</reference>
<keyword evidence="1" id="KW-0812">Transmembrane</keyword>
<sequence>MGNIVVERVEWGSPKYKSAVELRDKILRKPLGLNIFDDNLQEEINYYHICATIDLVTIGVLILKRINETTMQMKQVAVDESVRGQNVGRKMVNFAEQIAKGLGYNTIVLIARETAIPFYEKLNYLKMGDKFIEIGIPHLKMMKNGF</sequence>
<dbReference type="InterPro" id="IPR016181">
    <property type="entry name" value="Acyl_CoA_acyltransferase"/>
</dbReference>
<evidence type="ECO:0000313" key="3">
    <source>
        <dbReference type="EMBL" id="QGQ98405.1"/>
    </source>
</evidence>
<evidence type="ECO:0000256" key="1">
    <source>
        <dbReference type="SAM" id="Phobius"/>
    </source>
</evidence>
<feature type="domain" description="N-acetyltransferase" evidence="2">
    <location>
        <begin position="4"/>
        <end position="146"/>
    </location>
</feature>
<evidence type="ECO:0000259" key="2">
    <source>
        <dbReference type="PROSITE" id="PS51186"/>
    </source>
</evidence>
<evidence type="ECO:0000313" key="4">
    <source>
        <dbReference type="Proteomes" id="UP000426246"/>
    </source>
</evidence>